<feature type="non-terminal residue" evidence="2">
    <location>
        <position position="1"/>
    </location>
</feature>
<evidence type="ECO:0000313" key="3">
    <source>
        <dbReference type="Proteomes" id="UP000681967"/>
    </source>
</evidence>
<dbReference type="Pfam" id="PF14744">
    <property type="entry name" value="WASH-7_mid"/>
    <property type="match status" value="1"/>
</dbReference>
<dbReference type="InterPro" id="IPR027307">
    <property type="entry name" value="WASH7"/>
</dbReference>
<comment type="caution">
    <text evidence="2">The sequence shown here is derived from an EMBL/GenBank/DDBJ whole genome shotgun (WGS) entry which is preliminary data.</text>
</comment>
<dbReference type="Proteomes" id="UP000681967">
    <property type="component" value="Unassembled WGS sequence"/>
</dbReference>
<dbReference type="GO" id="GO:0071203">
    <property type="term" value="C:WASH complex"/>
    <property type="evidence" value="ECO:0007669"/>
    <property type="project" value="InterPro"/>
</dbReference>
<dbReference type="PANTHER" id="PTHR31409">
    <property type="entry name" value="WASH COMPLEX SUBUNIT 4"/>
    <property type="match status" value="1"/>
</dbReference>
<dbReference type="EMBL" id="CAJOBH010293126">
    <property type="protein sequence ID" value="CAF5183503.1"/>
    <property type="molecule type" value="Genomic_DNA"/>
</dbReference>
<dbReference type="PANTHER" id="PTHR31409:SF0">
    <property type="entry name" value="WASH COMPLEX SUBUNIT 4"/>
    <property type="match status" value="1"/>
</dbReference>
<organism evidence="2 3">
    <name type="scientific">Rotaria magnacalcarata</name>
    <dbReference type="NCBI Taxonomy" id="392030"/>
    <lineage>
        <taxon>Eukaryota</taxon>
        <taxon>Metazoa</taxon>
        <taxon>Spiralia</taxon>
        <taxon>Gnathifera</taxon>
        <taxon>Rotifera</taxon>
        <taxon>Eurotatoria</taxon>
        <taxon>Bdelloidea</taxon>
        <taxon>Philodinida</taxon>
        <taxon>Philodinidae</taxon>
        <taxon>Rotaria</taxon>
    </lineage>
</organism>
<dbReference type="GO" id="GO:0005768">
    <property type="term" value="C:endosome"/>
    <property type="evidence" value="ECO:0007669"/>
    <property type="project" value="TreeGrafter"/>
</dbReference>
<feature type="domain" description="WASH complex subunit 7 central" evidence="1">
    <location>
        <begin position="2"/>
        <end position="52"/>
    </location>
</feature>
<reference evidence="2" key="1">
    <citation type="submission" date="2021-02" db="EMBL/GenBank/DDBJ databases">
        <authorList>
            <person name="Nowell W R."/>
        </authorList>
    </citation>
    <scope>NUCLEOTIDE SEQUENCE</scope>
</reference>
<sequence length="54" mass="6308">AIESYLDKIFYDYTTASSTDWNTYSEMRNLASQKYGLDLHEPHLPSKTLEQVVH</sequence>
<dbReference type="InterPro" id="IPR028282">
    <property type="entry name" value="WASH-7_central"/>
</dbReference>
<accession>A0A8S3HLI6</accession>
<gene>
    <name evidence="2" type="ORF">BYL167_LOCUS79326</name>
</gene>
<dbReference type="GO" id="GO:0016197">
    <property type="term" value="P:endosomal transport"/>
    <property type="evidence" value="ECO:0007669"/>
    <property type="project" value="TreeGrafter"/>
</dbReference>
<protein>
    <recommendedName>
        <fullName evidence="1">WASH complex subunit 7 central domain-containing protein</fullName>
    </recommendedName>
</protein>
<evidence type="ECO:0000259" key="1">
    <source>
        <dbReference type="Pfam" id="PF14744"/>
    </source>
</evidence>
<dbReference type="GO" id="GO:0007032">
    <property type="term" value="P:endosome organization"/>
    <property type="evidence" value="ECO:0007669"/>
    <property type="project" value="TreeGrafter"/>
</dbReference>
<proteinExistence type="predicted"/>
<dbReference type="AlphaFoldDB" id="A0A8S3HLI6"/>
<name>A0A8S3HLI6_9BILA</name>
<evidence type="ECO:0000313" key="2">
    <source>
        <dbReference type="EMBL" id="CAF5183503.1"/>
    </source>
</evidence>